<dbReference type="PANTHER" id="PTHR43639:SF1">
    <property type="entry name" value="SHORT-CHAIN DEHYDROGENASE_REDUCTASE FAMILY PROTEIN"/>
    <property type="match status" value="1"/>
</dbReference>
<keyword evidence="2" id="KW-0560">Oxidoreductase</keyword>
<proteinExistence type="inferred from homology"/>
<feature type="domain" description="Ketoreductase" evidence="3">
    <location>
        <begin position="10"/>
        <end position="194"/>
    </location>
</feature>
<comment type="caution">
    <text evidence="4">The sequence shown here is derived from an EMBL/GenBank/DDBJ whole genome shotgun (WGS) entry which is preliminary data.</text>
</comment>
<dbReference type="RefSeq" id="WP_267849264.1">
    <property type="nucleotide sequence ID" value="NZ_JAPMXC010000010.1"/>
</dbReference>
<dbReference type="InterPro" id="IPR057326">
    <property type="entry name" value="KR_dom"/>
</dbReference>
<organism evidence="4 5">
    <name type="scientific">Robbsia betulipollinis</name>
    <dbReference type="NCBI Taxonomy" id="2981849"/>
    <lineage>
        <taxon>Bacteria</taxon>
        <taxon>Pseudomonadati</taxon>
        <taxon>Pseudomonadota</taxon>
        <taxon>Betaproteobacteria</taxon>
        <taxon>Burkholderiales</taxon>
        <taxon>Burkholderiaceae</taxon>
        <taxon>Robbsia</taxon>
    </lineage>
</organism>
<evidence type="ECO:0000313" key="4">
    <source>
        <dbReference type="EMBL" id="MCY0389358.1"/>
    </source>
</evidence>
<dbReference type="PRINTS" id="PR00081">
    <property type="entry name" value="GDHRDH"/>
</dbReference>
<dbReference type="InterPro" id="IPR002347">
    <property type="entry name" value="SDR_fam"/>
</dbReference>
<dbReference type="Gene3D" id="3.40.50.720">
    <property type="entry name" value="NAD(P)-binding Rossmann-like Domain"/>
    <property type="match status" value="1"/>
</dbReference>
<sequence length="258" mass="27112">MSTSSASSQGIALITGGSRGLGKSAAIHLAKRGWDVVITYVERADAARDTVAAVEAAGRKAVALQLDTGETASFKAFAQRLREALRKTFDTDRFDALVNNAGHGSNVSFLETSEQEFDSLMNVHLKGVFFLTQALVPLLADGGRIINISSGLARFYSPGKTTYATMKGAIEVFSRYLARELGPRGIRVNTLAPGAIATDFGNGTVRDNPQVNAFVAGNTALGRVGQPDDIGGAVAALLSPEMGWVSGERIEASGGMFL</sequence>
<dbReference type="EMBL" id="JAPMXC010000010">
    <property type="protein sequence ID" value="MCY0389358.1"/>
    <property type="molecule type" value="Genomic_DNA"/>
</dbReference>
<gene>
    <name evidence="4" type="ORF">OVY01_19625</name>
</gene>
<reference evidence="4" key="1">
    <citation type="submission" date="2022-11" db="EMBL/GenBank/DDBJ databases">
        <title>Robbsia betulipollinis sp. nov., isolated from pollen of birch (Betula pendula).</title>
        <authorList>
            <person name="Shi H."/>
            <person name="Ambika Manirajan B."/>
            <person name="Ratering S."/>
            <person name="Geissler-Plaum R."/>
            <person name="Schnell S."/>
        </authorList>
    </citation>
    <scope>NUCLEOTIDE SEQUENCE</scope>
    <source>
        <strain evidence="4">Bb-Pol-6</strain>
    </source>
</reference>
<dbReference type="Proteomes" id="UP001082899">
    <property type="component" value="Unassembled WGS sequence"/>
</dbReference>
<dbReference type="SMART" id="SM00822">
    <property type="entry name" value="PKS_KR"/>
    <property type="match status" value="1"/>
</dbReference>
<dbReference type="PRINTS" id="PR00080">
    <property type="entry name" value="SDRFAMILY"/>
</dbReference>
<comment type="similarity">
    <text evidence="1">Belongs to the short-chain dehydrogenases/reductases (SDR) family.</text>
</comment>
<dbReference type="PANTHER" id="PTHR43639">
    <property type="entry name" value="OXIDOREDUCTASE, SHORT-CHAIN DEHYDROGENASE/REDUCTASE FAMILY (AFU_ORTHOLOGUE AFUA_5G02870)"/>
    <property type="match status" value="1"/>
</dbReference>
<protein>
    <submittedName>
        <fullName evidence="4">SDR family oxidoreductase</fullName>
    </submittedName>
</protein>
<name>A0ABT3ZU13_9BURK</name>
<evidence type="ECO:0000256" key="2">
    <source>
        <dbReference type="ARBA" id="ARBA00023002"/>
    </source>
</evidence>
<dbReference type="Pfam" id="PF13561">
    <property type="entry name" value="adh_short_C2"/>
    <property type="match status" value="1"/>
</dbReference>
<evidence type="ECO:0000259" key="3">
    <source>
        <dbReference type="SMART" id="SM00822"/>
    </source>
</evidence>
<evidence type="ECO:0000256" key="1">
    <source>
        <dbReference type="ARBA" id="ARBA00006484"/>
    </source>
</evidence>
<accession>A0ABT3ZU13</accession>
<keyword evidence="5" id="KW-1185">Reference proteome</keyword>
<evidence type="ECO:0000313" key="5">
    <source>
        <dbReference type="Proteomes" id="UP001082899"/>
    </source>
</evidence>
<dbReference type="InterPro" id="IPR036291">
    <property type="entry name" value="NAD(P)-bd_dom_sf"/>
</dbReference>
<dbReference type="SUPFAM" id="SSF51735">
    <property type="entry name" value="NAD(P)-binding Rossmann-fold domains"/>
    <property type="match status" value="1"/>
</dbReference>